<sequence length="47" mass="4795">MTTVTANRPATRRTATAGLMARLTSLVEAAGMLTVAGAMALCINAML</sequence>
<keyword evidence="1" id="KW-0472">Membrane</keyword>
<dbReference type="Proteomes" id="UP000316545">
    <property type="component" value="Unassembled WGS sequence"/>
</dbReference>
<dbReference type="AlphaFoldDB" id="A0A560FZB0"/>
<dbReference type="RefSeq" id="WP_186464362.1">
    <property type="nucleotide sequence ID" value="NZ_JAYNFR010000084.1"/>
</dbReference>
<keyword evidence="1" id="KW-0812">Transmembrane</keyword>
<feature type="transmembrane region" description="Helical" evidence="1">
    <location>
        <begin position="29"/>
        <end position="46"/>
    </location>
</feature>
<comment type="caution">
    <text evidence="2">The sequence shown here is derived from an EMBL/GenBank/DDBJ whole genome shotgun (WGS) entry which is preliminary data.</text>
</comment>
<proteinExistence type="predicted"/>
<organism evidence="2 3">
    <name type="scientific">Nitrospirillum amazonense</name>
    <dbReference type="NCBI Taxonomy" id="28077"/>
    <lineage>
        <taxon>Bacteria</taxon>
        <taxon>Pseudomonadati</taxon>
        <taxon>Pseudomonadota</taxon>
        <taxon>Alphaproteobacteria</taxon>
        <taxon>Rhodospirillales</taxon>
        <taxon>Azospirillaceae</taxon>
        <taxon>Nitrospirillum</taxon>
    </lineage>
</organism>
<dbReference type="EMBL" id="VITO01000007">
    <property type="protein sequence ID" value="TWB26983.1"/>
    <property type="molecule type" value="Genomic_DNA"/>
</dbReference>
<keyword evidence="3" id="KW-1185">Reference proteome</keyword>
<name>A0A560FZB0_9PROT</name>
<evidence type="ECO:0000313" key="2">
    <source>
        <dbReference type="EMBL" id="TWB26983.1"/>
    </source>
</evidence>
<reference evidence="2 3" key="1">
    <citation type="submission" date="2019-06" db="EMBL/GenBank/DDBJ databases">
        <title>Genomic Encyclopedia of Type Strains, Phase IV (KMG-V): Genome sequencing to study the core and pangenomes of soil and plant-associated prokaryotes.</title>
        <authorList>
            <person name="Whitman W."/>
        </authorList>
    </citation>
    <scope>NUCLEOTIDE SEQUENCE [LARGE SCALE GENOMIC DNA]</scope>
    <source>
        <strain evidence="2 3">BR 11865</strain>
    </source>
</reference>
<protein>
    <submittedName>
        <fullName evidence="2">Uncharacterized protein</fullName>
    </submittedName>
</protein>
<accession>A0A560FZB0</accession>
<keyword evidence="1" id="KW-1133">Transmembrane helix</keyword>
<gene>
    <name evidence="2" type="ORF">FBZ88_107150</name>
</gene>
<evidence type="ECO:0000256" key="1">
    <source>
        <dbReference type="SAM" id="Phobius"/>
    </source>
</evidence>
<evidence type="ECO:0000313" key="3">
    <source>
        <dbReference type="Proteomes" id="UP000316545"/>
    </source>
</evidence>